<proteinExistence type="predicted"/>
<dbReference type="SUPFAM" id="SSF53448">
    <property type="entry name" value="Nucleotide-diphospho-sugar transferases"/>
    <property type="match status" value="1"/>
</dbReference>
<gene>
    <name evidence="2" type="primary">LOC106805620</name>
</gene>
<evidence type="ECO:0000313" key="1">
    <source>
        <dbReference type="Proteomes" id="UP000695022"/>
    </source>
</evidence>
<reference evidence="2" key="1">
    <citation type="submission" date="2025-08" db="UniProtKB">
        <authorList>
            <consortium name="RefSeq"/>
        </authorList>
    </citation>
    <scope>IDENTIFICATION</scope>
</reference>
<sequence length="195" mass="21948">MSLRCCVIQEIYLIELDVIVNKNGMVSGPKAALEDEAYVTAAETDGEAIGALVLGHSLRHAQVTRRLACMVTNKVSMEFRDLLSELYNDMIPISGLERIDAMRMSVMDESLAALATWQYCRQYSKCVFLAPDTLVHHNIDHLFGKPQLSAVAYHRRPKTFHSSVMVVEPAAAHNTFKKLQKLARNCEDSFDFRSK</sequence>
<name>A0ABM1DS70_PRICU</name>
<dbReference type="Gene3D" id="3.90.550.10">
    <property type="entry name" value="Spore Coat Polysaccharide Biosynthesis Protein SpsA, Chain A"/>
    <property type="match status" value="1"/>
</dbReference>
<dbReference type="GeneID" id="106805620"/>
<organism evidence="1 2">
    <name type="scientific">Priapulus caudatus</name>
    <name type="common">Priapulid worm</name>
    <dbReference type="NCBI Taxonomy" id="37621"/>
    <lineage>
        <taxon>Eukaryota</taxon>
        <taxon>Metazoa</taxon>
        <taxon>Ecdysozoa</taxon>
        <taxon>Scalidophora</taxon>
        <taxon>Priapulida</taxon>
        <taxon>Priapulimorpha</taxon>
        <taxon>Priapulimorphida</taxon>
        <taxon>Priapulidae</taxon>
        <taxon>Priapulus</taxon>
    </lineage>
</organism>
<dbReference type="RefSeq" id="XP_014662791.1">
    <property type="nucleotide sequence ID" value="XM_014807305.1"/>
</dbReference>
<protein>
    <submittedName>
        <fullName evidence="2">Glycogenin-1-like</fullName>
    </submittedName>
</protein>
<dbReference type="PANTHER" id="PTHR11183">
    <property type="entry name" value="GLYCOGENIN SUBFAMILY MEMBER"/>
    <property type="match status" value="1"/>
</dbReference>
<accession>A0ABM1DS70</accession>
<dbReference type="Proteomes" id="UP000695022">
    <property type="component" value="Unplaced"/>
</dbReference>
<evidence type="ECO:0000313" key="2">
    <source>
        <dbReference type="RefSeq" id="XP_014662791.1"/>
    </source>
</evidence>
<dbReference type="InterPro" id="IPR029044">
    <property type="entry name" value="Nucleotide-diphossugar_trans"/>
</dbReference>
<keyword evidence="1" id="KW-1185">Reference proteome</keyword>
<dbReference type="InterPro" id="IPR050587">
    <property type="entry name" value="GNT1/Glycosyltrans_8"/>
</dbReference>